<keyword evidence="3" id="KW-1185">Reference proteome</keyword>
<reference evidence="2" key="1">
    <citation type="submission" date="2020-08" db="EMBL/GenBank/DDBJ databases">
        <title>Taxonomic study for Lactobacillus species isolated from hardwood bark.</title>
        <authorList>
            <person name="Tohno M."/>
            <person name="Tanizawa Y."/>
        </authorList>
    </citation>
    <scope>NUCLEOTIDE SEQUENCE</scope>
    <source>
        <strain evidence="2">B40</strain>
    </source>
</reference>
<dbReference type="Pfam" id="PF03883">
    <property type="entry name" value="H2O2_YaaD"/>
    <property type="match status" value="1"/>
</dbReference>
<dbReference type="NCBIfam" id="NF002543">
    <property type="entry name" value="PRK02101.1-4"/>
    <property type="match status" value="1"/>
</dbReference>
<dbReference type="EMBL" id="BMAY01000002">
    <property type="protein sequence ID" value="GFZ26418.1"/>
    <property type="molecule type" value="Genomic_DNA"/>
</dbReference>
<evidence type="ECO:0000313" key="2">
    <source>
        <dbReference type="EMBL" id="GFZ26418.1"/>
    </source>
</evidence>
<comment type="caution">
    <text evidence="2">The sequence shown here is derived from an EMBL/GenBank/DDBJ whole genome shotgun (WGS) entry which is preliminary data.</text>
</comment>
<protein>
    <recommendedName>
        <fullName evidence="1">UPF0246 protein LCB40_02980</fullName>
    </recommendedName>
</protein>
<dbReference type="InterPro" id="IPR005583">
    <property type="entry name" value="YaaA"/>
</dbReference>
<dbReference type="RefSeq" id="WP_212780126.1">
    <property type="nucleotide sequence ID" value="NZ_BMAY01000002.1"/>
</dbReference>
<proteinExistence type="inferred from homology"/>
<dbReference type="PANTHER" id="PTHR30283:SF4">
    <property type="entry name" value="PEROXIDE STRESS RESISTANCE PROTEIN YAAA"/>
    <property type="match status" value="1"/>
</dbReference>
<dbReference type="GO" id="GO:0033194">
    <property type="term" value="P:response to hydroperoxide"/>
    <property type="evidence" value="ECO:0007669"/>
    <property type="project" value="TreeGrafter"/>
</dbReference>
<dbReference type="HAMAP" id="MF_00652">
    <property type="entry name" value="UPF0246"/>
    <property type="match status" value="1"/>
</dbReference>
<dbReference type="AlphaFoldDB" id="A0A916QJ07"/>
<evidence type="ECO:0000256" key="1">
    <source>
        <dbReference type="HAMAP-Rule" id="MF_00652"/>
    </source>
</evidence>
<gene>
    <name evidence="2" type="ORF">LCB40_02980</name>
</gene>
<organism evidence="2 3">
    <name type="scientific">Lactobacillus corticis</name>
    <dbReference type="NCBI Taxonomy" id="2201249"/>
    <lineage>
        <taxon>Bacteria</taxon>
        <taxon>Bacillati</taxon>
        <taxon>Bacillota</taxon>
        <taxon>Bacilli</taxon>
        <taxon>Lactobacillales</taxon>
        <taxon>Lactobacillaceae</taxon>
        <taxon>Lactobacillus</taxon>
    </lineage>
</organism>
<name>A0A916QJ07_9LACO</name>
<dbReference type="GO" id="GO:0005829">
    <property type="term" value="C:cytosol"/>
    <property type="evidence" value="ECO:0007669"/>
    <property type="project" value="TreeGrafter"/>
</dbReference>
<accession>A0A916QJ07</accession>
<sequence length="253" mass="29011">MKTIISPAMKMEVKNNDFSAKTPPQFLPEAKELRDFLLTQNREQLAAIWQSSPAITQVGIDQLQDLNFTENLTPAVFSFSGIQYQYLTPDIFDQAALAFMQDHVRILSGLYGVLRLFDGVNPYRLEMKNKLPGFGDGNLYHFWGSKLADNLFQDTDTVINLASKEYSKAIAPYLGNGRTMITVDFQELKQGKWKTVGVHAKMARGELTKFICEKALDQPEELREFNDFGFVFDEKNSTETNYVFRTEFDFTRH</sequence>
<evidence type="ECO:0000313" key="3">
    <source>
        <dbReference type="Proteomes" id="UP000677218"/>
    </source>
</evidence>
<dbReference type="Proteomes" id="UP000677218">
    <property type="component" value="Unassembled WGS sequence"/>
</dbReference>
<comment type="similarity">
    <text evidence="1">Belongs to the UPF0246 family.</text>
</comment>
<dbReference type="PANTHER" id="PTHR30283">
    <property type="entry name" value="PEROXIDE STRESS RESPONSE PROTEIN YAAA"/>
    <property type="match status" value="1"/>
</dbReference>